<evidence type="ECO:0000313" key="5">
    <source>
        <dbReference type="Proteomes" id="UP001198402"/>
    </source>
</evidence>
<dbReference type="PROSITE" id="PS51257">
    <property type="entry name" value="PROKAR_LIPOPROTEIN"/>
    <property type="match status" value="1"/>
</dbReference>
<evidence type="ECO:0000259" key="3">
    <source>
        <dbReference type="PROSITE" id="PS52035"/>
    </source>
</evidence>
<sequence length="408" mass="47631">MKRPFQLLFSFLIIYSCGNTKHVSFENYIDTTDKLINEQKKQTFYSEDQEVFVSNEFSGARINDFEKINDSTVRVVINPENEPINNSAYYAFKIWSKSPKTYYVNFDYPEEYNHRYIPKIYKNNSWTILDSLNIIEQNNKTSIKLSLNNSPQIVAAQQIEDYNSVISWSKTLDEKNSNLVHFDYYGESSEKRKLPILKLNNGGTKNKDVIVLLTRQHPPEVTGYYAFQHFINSLIKENNLSKQFFDKYQILAFPILNPDGVEKGHWRHNANGVDTNRDWSRYNQKEIKQTVKYINKYVKKNHSRVIIGLDFHSTWYDVFYTNKERASTTLPNFVSEWFEGIEANYPNYKVKEASGNSLKPVSKGWFLKAHNAVGITFEIGDKTPKENIELIGNIAATQMMELLLDTKN</sequence>
<evidence type="ECO:0000256" key="1">
    <source>
        <dbReference type="ARBA" id="ARBA00001947"/>
    </source>
</evidence>
<comment type="cofactor">
    <cofactor evidence="1">
        <name>Zn(2+)</name>
        <dbReference type="ChEBI" id="CHEBI:29105"/>
    </cofactor>
</comment>
<feature type="domain" description="Peptidase M14" evidence="3">
    <location>
        <begin position="158"/>
        <end position="406"/>
    </location>
</feature>
<name>A0ABS7Y242_9FLAO</name>
<feature type="active site" description="Proton donor/acceptor" evidence="2">
    <location>
        <position position="378"/>
    </location>
</feature>
<gene>
    <name evidence="4" type="ORF">LBV24_12360</name>
</gene>
<dbReference type="SUPFAM" id="SSF53187">
    <property type="entry name" value="Zn-dependent exopeptidases"/>
    <property type="match status" value="1"/>
</dbReference>
<dbReference type="InterPro" id="IPR050821">
    <property type="entry name" value="Cytosolic_carboxypeptidase"/>
</dbReference>
<dbReference type="RefSeq" id="WP_224478986.1">
    <property type="nucleotide sequence ID" value="NZ_JAIUJS010000007.1"/>
</dbReference>
<evidence type="ECO:0000313" key="4">
    <source>
        <dbReference type="EMBL" id="MCA0154015.1"/>
    </source>
</evidence>
<accession>A0ABS7Y242</accession>
<protein>
    <submittedName>
        <fullName evidence="4">M14 family metallopeptidase</fullName>
    </submittedName>
</protein>
<dbReference type="PROSITE" id="PS52035">
    <property type="entry name" value="PEPTIDASE_M14"/>
    <property type="match status" value="1"/>
</dbReference>
<dbReference type="PANTHER" id="PTHR12756">
    <property type="entry name" value="CYTOSOLIC CARBOXYPEPTIDASE"/>
    <property type="match status" value="1"/>
</dbReference>
<dbReference type="SMART" id="SM00631">
    <property type="entry name" value="Zn_pept"/>
    <property type="match status" value="1"/>
</dbReference>
<dbReference type="CDD" id="cd06237">
    <property type="entry name" value="M14_Nna1-like"/>
    <property type="match status" value="1"/>
</dbReference>
<dbReference type="Proteomes" id="UP001198402">
    <property type="component" value="Unassembled WGS sequence"/>
</dbReference>
<evidence type="ECO:0000256" key="2">
    <source>
        <dbReference type="PROSITE-ProRule" id="PRU01379"/>
    </source>
</evidence>
<comment type="similarity">
    <text evidence="2">Belongs to the peptidase M14 family.</text>
</comment>
<comment type="caution">
    <text evidence="4">The sequence shown here is derived from an EMBL/GenBank/DDBJ whole genome shotgun (WGS) entry which is preliminary data.</text>
</comment>
<organism evidence="4 5">
    <name type="scientific">Winogradskyella vincentii</name>
    <dbReference type="NCBI Taxonomy" id="2877122"/>
    <lineage>
        <taxon>Bacteria</taxon>
        <taxon>Pseudomonadati</taxon>
        <taxon>Bacteroidota</taxon>
        <taxon>Flavobacteriia</taxon>
        <taxon>Flavobacteriales</taxon>
        <taxon>Flavobacteriaceae</taxon>
        <taxon>Winogradskyella</taxon>
    </lineage>
</organism>
<dbReference type="PANTHER" id="PTHR12756:SF11">
    <property type="entry name" value="CYTOSOLIC CARBOXYPEPTIDASE 1"/>
    <property type="match status" value="1"/>
</dbReference>
<dbReference type="InterPro" id="IPR000834">
    <property type="entry name" value="Peptidase_M14"/>
</dbReference>
<dbReference type="Gene3D" id="3.40.630.10">
    <property type="entry name" value="Zn peptidases"/>
    <property type="match status" value="1"/>
</dbReference>
<reference evidence="5" key="1">
    <citation type="submission" date="2023-07" db="EMBL/GenBank/DDBJ databases">
        <authorList>
            <person name="Yue Y."/>
        </authorList>
    </citation>
    <scope>NUCLEOTIDE SEQUENCE [LARGE SCALE GENOMIC DNA]</scope>
    <source>
        <strain evidence="5">2Y89</strain>
    </source>
</reference>
<proteinExistence type="inferred from homology"/>
<dbReference type="EMBL" id="JAIUJS010000007">
    <property type="protein sequence ID" value="MCA0154015.1"/>
    <property type="molecule type" value="Genomic_DNA"/>
</dbReference>
<dbReference type="Pfam" id="PF00246">
    <property type="entry name" value="Peptidase_M14"/>
    <property type="match status" value="1"/>
</dbReference>
<keyword evidence="5" id="KW-1185">Reference proteome</keyword>